<dbReference type="Gene3D" id="2.60.40.150">
    <property type="entry name" value="C2 domain"/>
    <property type="match status" value="2"/>
</dbReference>
<evidence type="ECO:0000313" key="6">
    <source>
        <dbReference type="Proteomes" id="UP000821853"/>
    </source>
</evidence>
<evidence type="ECO:0000256" key="3">
    <source>
        <dbReference type="SAM" id="MobiDB-lite"/>
    </source>
</evidence>
<dbReference type="OrthoDB" id="5973539at2759"/>
<accession>A0A9J6G6H9</accession>
<dbReference type="EMBL" id="JABSTR010000005">
    <property type="protein sequence ID" value="KAH9370052.1"/>
    <property type="molecule type" value="Genomic_DNA"/>
</dbReference>
<dbReference type="GO" id="GO:0005509">
    <property type="term" value="F:calcium ion binding"/>
    <property type="evidence" value="ECO:0007669"/>
    <property type="project" value="TreeGrafter"/>
</dbReference>
<evidence type="ECO:0000259" key="4">
    <source>
        <dbReference type="PROSITE" id="PS50004"/>
    </source>
</evidence>
<comment type="caution">
    <text evidence="5">The sequence shown here is derived from an EMBL/GenBank/DDBJ whole genome shotgun (WGS) entry which is preliminary data.</text>
</comment>
<dbReference type="InterPro" id="IPR035892">
    <property type="entry name" value="C2_domain_sf"/>
</dbReference>
<dbReference type="VEuPathDB" id="VectorBase:HLOH_045595"/>
<dbReference type="Proteomes" id="UP000821853">
    <property type="component" value="Chromosome 3"/>
</dbReference>
<evidence type="ECO:0000313" key="5">
    <source>
        <dbReference type="EMBL" id="KAH9370052.1"/>
    </source>
</evidence>
<dbReference type="OMA" id="FACKEDS"/>
<evidence type="ECO:0000256" key="2">
    <source>
        <dbReference type="ARBA" id="ARBA00022837"/>
    </source>
</evidence>
<dbReference type="GO" id="GO:0030672">
    <property type="term" value="C:synaptic vesicle membrane"/>
    <property type="evidence" value="ECO:0007669"/>
    <property type="project" value="TreeGrafter"/>
</dbReference>
<organism evidence="5 6">
    <name type="scientific">Haemaphysalis longicornis</name>
    <name type="common">Bush tick</name>
    <dbReference type="NCBI Taxonomy" id="44386"/>
    <lineage>
        <taxon>Eukaryota</taxon>
        <taxon>Metazoa</taxon>
        <taxon>Ecdysozoa</taxon>
        <taxon>Arthropoda</taxon>
        <taxon>Chelicerata</taxon>
        <taxon>Arachnida</taxon>
        <taxon>Acari</taxon>
        <taxon>Parasitiformes</taxon>
        <taxon>Ixodida</taxon>
        <taxon>Ixodoidea</taxon>
        <taxon>Ixodidae</taxon>
        <taxon>Haemaphysalinae</taxon>
        <taxon>Haemaphysalis</taxon>
    </lineage>
</organism>
<reference evidence="5 6" key="1">
    <citation type="journal article" date="2020" name="Cell">
        <title>Large-Scale Comparative Analyses of Tick Genomes Elucidate Their Genetic Diversity and Vector Capacities.</title>
        <authorList>
            <consortium name="Tick Genome and Microbiome Consortium (TIGMIC)"/>
            <person name="Jia N."/>
            <person name="Wang J."/>
            <person name="Shi W."/>
            <person name="Du L."/>
            <person name="Sun Y."/>
            <person name="Zhan W."/>
            <person name="Jiang J.F."/>
            <person name="Wang Q."/>
            <person name="Zhang B."/>
            <person name="Ji P."/>
            <person name="Bell-Sakyi L."/>
            <person name="Cui X.M."/>
            <person name="Yuan T.T."/>
            <person name="Jiang B.G."/>
            <person name="Yang W.F."/>
            <person name="Lam T.T."/>
            <person name="Chang Q.C."/>
            <person name="Ding S.J."/>
            <person name="Wang X.J."/>
            <person name="Zhu J.G."/>
            <person name="Ruan X.D."/>
            <person name="Zhao L."/>
            <person name="Wei J.T."/>
            <person name="Ye R.Z."/>
            <person name="Que T.C."/>
            <person name="Du C.H."/>
            <person name="Zhou Y.H."/>
            <person name="Cheng J.X."/>
            <person name="Dai P.F."/>
            <person name="Guo W.B."/>
            <person name="Han X.H."/>
            <person name="Huang E.J."/>
            <person name="Li L.F."/>
            <person name="Wei W."/>
            <person name="Gao Y.C."/>
            <person name="Liu J.Z."/>
            <person name="Shao H.Z."/>
            <person name="Wang X."/>
            <person name="Wang C.C."/>
            <person name="Yang T.C."/>
            <person name="Huo Q.B."/>
            <person name="Li W."/>
            <person name="Chen H.Y."/>
            <person name="Chen S.E."/>
            <person name="Zhou L.G."/>
            <person name="Ni X.B."/>
            <person name="Tian J.H."/>
            <person name="Sheng Y."/>
            <person name="Liu T."/>
            <person name="Pan Y.S."/>
            <person name="Xia L.Y."/>
            <person name="Li J."/>
            <person name="Zhao F."/>
            <person name="Cao W.C."/>
        </authorList>
    </citation>
    <scope>NUCLEOTIDE SEQUENCE [LARGE SCALE GENOMIC DNA]</scope>
    <source>
        <strain evidence="5">HaeL-2018</strain>
    </source>
</reference>
<dbReference type="SMART" id="SM00239">
    <property type="entry name" value="C2"/>
    <property type="match status" value="2"/>
</dbReference>
<dbReference type="PANTHER" id="PTHR45911:SF4">
    <property type="entry name" value="MULTIPLE C2 AND TRANSMEMBRANE DOMAIN-CONTAINING PROTEIN"/>
    <property type="match status" value="1"/>
</dbReference>
<dbReference type="AlphaFoldDB" id="A0A9J6G6H9"/>
<sequence>MASKFPLRPVLKKEQAQRKLAADAPKEGQHPEHGASTSLVKSAAPSQLFACKEDSMVRFLLLNGRDLDPVDDRDSCDPYVVFKLGNEKYTSRVIEDSNDPVWNEPFDIFVGKGKSFLLQVMVMDKDPTATSDFIGRFNMNLTEYEYGEMYEVKQELDDDAGEISFRMALEKVNSDECSEVCDIPSRRTLELMRRHIASIYKGWNMAHHRPDLGEVLVLVNKPAFPICVLYIKECRRKKHSLFAAAEPHTEEGVAIHSELHGKLRVHRASTIAPPYDEDKLDAFCAVELGPKMLWNRGNPKTVSPIWNTMFRMVKDIHAVLQVTVVSDMKNKDIIGAVAFPLISVETGKKLWFALKDQNLEKDTGGFILLELYLIYNTALTRNMARVKAAYRRFKRLEKYFIGCIRWDSIPRSVIALVAFVCLTLHGEPYMVPWIGALFFLAEPFFYCGVGDDDETLEETADDDDSGVSRLFSGVFFLFF</sequence>
<dbReference type="SUPFAM" id="SSF49562">
    <property type="entry name" value="C2 domain (Calcium/lipid-binding domain, CaLB)"/>
    <property type="match status" value="2"/>
</dbReference>
<proteinExistence type="predicted"/>
<feature type="compositionally biased region" description="Basic and acidic residues" evidence="3">
    <location>
        <begin position="11"/>
        <end position="33"/>
    </location>
</feature>
<dbReference type="GO" id="GO:0046928">
    <property type="term" value="P:regulation of neurotransmitter secretion"/>
    <property type="evidence" value="ECO:0007669"/>
    <property type="project" value="TreeGrafter"/>
</dbReference>
<dbReference type="PROSITE" id="PS50004">
    <property type="entry name" value="C2"/>
    <property type="match status" value="1"/>
</dbReference>
<gene>
    <name evidence="5" type="ORF">HPB48_001929</name>
</gene>
<keyword evidence="6" id="KW-1185">Reference proteome</keyword>
<dbReference type="PANTHER" id="PTHR45911">
    <property type="entry name" value="C2 DOMAIN-CONTAINING PROTEIN"/>
    <property type="match status" value="1"/>
</dbReference>
<name>A0A9J6G6H9_HAELO</name>
<keyword evidence="2" id="KW-0106">Calcium</keyword>
<feature type="domain" description="C2" evidence="4">
    <location>
        <begin position="35"/>
        <end position="156"/>
    </location>
</feature>
<dbReference type="Pfam" id="PF00168">
    <property type="entry name" value="C2"/>
    <property type="match status" value="2"/>
</dbReference>
<feature type="region of interest" description="Disordered" evidence="3">
    <location>
        <begin position="1"/>
        <end position="40"/>
    </location>
</feature>
<dbReference type="InterPro" id="IPR000008">
    <property type="entry name" value="C2_dom"/>
</dbReference>
<keyword evidence="1" id="KW-0479">Metal-binding</keyword>
<protein>
    <recommendedName>
        <fullName evidence="4">C2 domain-containing protein</fullName>
    </recommendedName>
</protein>
<evidence type="ECO:0000256" key="1">
    <source>
        <dbReference type="ARBA" id="ARBA00022723"/>
    </source>
</evidence>